<reference evidence="1" key="1">
    <citation type="journal article" date="2023" name="Mol. Phylogenet. Evol.">
        <title>Genome-scale phylogeny and comparative genomics of the fungal order Sordariales.</title>
        <authorList>
            <person name="Hensen N."/>
            <person name="Bonometti L."/>
            <person name="Westerberg I."/>
            <person name="Brannstrom I.O."/>
            <person name="Guillou S."/>
            <person name="Cros-Aarteil S."/>
            <person name="Calhoun S."/>
            <person name="Haridas S."/>
            <person name="Kuo A."/>
            <person name="Mondo S."/>
            <person name="Pangilinan J."/>
            <person name="Riley R."/>
            <person name="LaButti K."/>
            <person name="Andreopoulos B."/>
            <person name="Lipzen A."/>
            <person name="Chen C."/>
            <person name="Yan M."/>
            <person name="Daum C."/>
            <person name="Ng V."/>
            <person name="Clum A."/>
            <person name="Steindorff A."/>
            <person name="Ohm R.A."/>
            <person name="Martin F."/>
            <person name="Silar P."/>
            <person name="Natvig D.O."/>
            <person name="Lalanne C."/>
            <person name="Gautier V."/>
            <person name="Ament-Velasquez S.L."/>
            <person name="Kruys A."/>
            <person name="Hutchinson M.I."/>
            <person name="Powell A.J."/>
            <person name="Barry K."/>
            <person name="Miller A.N."/>
            <person name="Grigoriev I.V."/>
            <person name="Debuchy R."/>
            <person name="Gladieux P."/>
            <person name="Hiltunen Thoren M."/>
            <person name="Johannesson H."/>
        </authorList>
    </citation>
    <scope>NUCLEOTIDE SEQUENCE</scope>
    <source>
        <strain evidence="1">CBS 731.68</strain>
    </source>
</reference>
<feature type="non-terminal residue" evidence="1">
    <location>
        <position position="1"/>
    </location>
</feature>
<accession>A0AAN6U7N8</accession>
<dbReference type="Proteomes" id="UP001302602">
    <property type="component" value="Unassembled WGS sequence"/>
</dbReference>
<dbReference type="GeneID" id="87824540"/>
<dbReference type="EMBL" id="MU853224">
    <property type="protein sequence ID" value="KAK4127978.1"/>
    <property type="molecule type" value="Genomic_DNA"/>
</dbReference>
<evidence type="ECO:0000313" key="1">
    <source>
        <dbReference type="EMBL" id="KAK4127978.1"/>
    </source>
</evidence>
<gene>
    <name evidence="1" type="ORF">N657DRAFT_535153</name>
</gene>
<name>A0AAN6U7N8_9PEZI</name>
<organism evidence="1 2">
    <name type="scientific">Parathielavia appendiculata</name>
    <dbReference type="NCBI Taxonomy" id="2587402"/>
    <lineage>
        <taxon>Eukaryota</taxon>
        <taxon>Fungi</taxon>
        <taxon>Dikarya</taxon>
        <taxon>Ascomycota</taxon>
        <taxon>Pezizomycotina</taxon>
        <taxon>Sordariomycetes</taxon>
        <taxon>Sordariomycetidae</taxon>
        <taxon>Sordariales</taxon>
        <taxon>Chaetomiaceae</taxon>
        <taxon>Parathielavia</taxon>
    </lineage>
</organism>
<sequence>KLTVNSKGVSKDTEQDLVLAPSDFWDIVLRPKLDKLLRKKLPGNKSFKADDTNITISVTDRSERDLVKRFEELDIDWALVEKQLQ</sequence>
<reference evidence="1" key="2">
    <citation type="submission" date="2023-05" db="EMBL/GenBank/DDBJ databases">
        <authorList>
            <consortium name="Lawrence Berkeley National Laboratory"/>
            <person name="Steindorff A."/>
            <person name="Hensen N."/>
            <person name="Bonometti L."/>
            <person name="Westerberg I."/>
            <person name="Brannstrom I.O."/>
            <person name="Guillou S."/>
            <person name="Cros-Aarteil S."/>
            <person name="Calhoun S."/>
            <person name="Haridas S."/>
            <person name="Kuo A."/>
            <person name="Mondo S."/>
            <person name="Pangilinan J."/>
            <person name="Riley R."/>
            <person name="Labutti K."/>
            <person name="Andreopoulos B."/>
            <person name="Lipzen A."/>
            <person name="Chen C."/>
            <person name="Yanf M."/>
            <person name="Daum C."/>
            <person name="Ng V."/>
            <person name="Clum A."/>
            <person name="Ohm R."/>
            <person name="Martin F."/>
            <person name="Silar P."/>
            <person name="Natvig D."/>
            <person name="Lalanne C."/>
            <person name="Gautier V."/>
            <person name="Ament-Velasquez S.L."/>
            <person name="Kruys A."/>
            <person name="Hutchinson M.I."/>
            <person name="Powell A.J."/>
            <person name="Barry K."/>
            <person name="Miller A.N."/>
            <person name="Grigoriev I.V."/>
            <person name="Debuchy R."/>
            <person name="Gladieux P."/>
            <person name="Thoren M.H."/>
            <person name="Johannesson H."/>
        </authorList>
    </citation>
    <scope>NUCLEOTIDE SEQUENCE</scope>
    <source>
        <strain evidence="1">CBS 731.68</strain>
    </source>
</reference>
<proteinExistence type="predicted"/>
<evidence type="ECO:0000313" key="2">
    <source>
        <dbReference type="Proteomes" id="UP001302602"/>
    </source>
</evidence>
<dbReference type="RefSeq" id="XP_062651749.1">
    <property type="nucleotide sequence ID" value="XM_062787770.1"/>
</dbReference>
<comment type="caution">
    <text evidence="1">The sequence shown here is derived from an EMBL/GenBank/DDBJ whole genome shotgun (WGS) entry which is preliminary data.</text>
</comment>
<protein>
    <submittedName>
        <fullName evidence="1">Uncharacterized protein</fullName>
    </submittedName>
</protein>
<keyword evidence="2" id="KW-1185">Reference proteome</keyword>
<feature type="non-terminal residue" evidence="1">
    <location>
        <position position="85"/>
    </location>
</feature>
<dbReference type="AlphaFoldDB" id="A0AAN6U7N8"/>